<feature type="transmembrane region" description="Helical" evidence="7">
    <location>
        <begin position="260"/>
        <end position="280"/>
    </location>
</feature>
<evidence type="ECO:0000256" key="2">
    <source>
        <dbReference type="ARBA" id="ARBA00022448"/>
    </source>
</evidence>
<dbReference type="InterPro" id="IPR036259">
    <property type="entry name" value="MFS_trans_sf"/>
</dbReference>
<feature type="transmembrane region" description="Helical" evidence="7">
    <location>
        <begin position="301"/>
        <end position="322"/>
    </location>
</feature>
<feature type="transmembrane region" description="Helical" evidence="7">
    <location>
        <begin position="591"/>
        <end position="610"/>
    </location>
</feature>
<reference evidence="9 10" key="1">
    <citation type="journal article" date="2012" name="BMC Genomics">
        <title>Tools to kill: Genome of one of the most destructive plant pathogenic fungi Macrophomina phaseolina.</title>
        <authorList>
            <person name="Islam M.S."/>
            <person name="Haque M.S."/>
            <person name="Islam M.M."/>
            <person name="Emdad E.M."/>
            <person name="Halim A."/>
            <person name="Hossen Q.M.M."/>
            <person name="Hossain M.Z."/>
            <person name="Ahmed B."/>
            <person name="Rahim S."/>
            <person name="Rahman M.S."/>
            <person name="Alam M.M."/>
            <person name="Hou S."/>
            <person name="Wan X."/>
            <person name="Saito J.A."/>
            <person name="Alam M."/>
        </authorList>
    </citation>
    <scope>NUCLEOTIDE SEQUENCE [LARGE SCALE GENOMIC DNA]</scope>
    <source>
        <strain evidence="9 10">MS6</strain>
    </source>
</reference>
<dbReference type="OrthoDB" id="4161376at2759"/>
<keyword evidence="4 7" id="KW-1133">Transmembrane helix</keyword>
<feature type="transmembrane region" description="Helical" evidence="7">
    <location>
        <begin position="403"/>
        <end position="424"/>
    </location>
</feature>
<sequence>MHFRHLRRSNFPARFRPHLLYIRSNRRKIHNKRFKMFTPSSPAHNSGIVETNVPSEHGSNVQSAEAQAEDAHKVSSSVILSVFVGSLILVLDENAELRKTDLENEIQFLGMSLVAPVSCGYAMVNSILNPIGTALNDMENVVWIAGGWSVASAVSFSIAGSWSDIFGRRYVTLSGQLVTLAGSIMGATAQKTTTVAAGSTIIGFGAGIAFVSYAGISEIIPNKYRGIGLGWTEFCINIPWVSLGVLLANKFAQSTWRWCYYISIIYSGLCLVGIALAYFPPSRPRNDFDKTRWEEFKELDWIGLFLFTGGLTILLVGLTYLGKESYSTALVASTITIGALVTASCFAYEFSGQPKIPLFPWRLFAMVRKFTIHLLIVFVSGFIWYAMAALLPQATLYMYTNDPIQIGVIAIPNGFGVAVGGWIIPSLVDYIRHIRGQIVLAVLIQTVFTACYAAVIPNNRAAWMVVQFFGQGCFTWLTTLAYLAAGLFVPHEDLGTASGLIGTFRSAGGSIGNAIFSTVLHSVVNSDLQDNIGDAAVAAGFEAANLPQLVPAVINEAVGVPGALDAVGVSDAVRSATLAAFKSTYAKAFRMVFYTSIPFGVIALAAAWFVEDPSPMLTNHVATELEHSVLAGRKSSKRTPVPVHGLGLSSPKPRSFAEKAGMVDDEQKREVEHRENVEDSV</sequence>
<keyword evidence="2" id="KW-0813">Transport</keyword>
<dbReference type="Pfam" id="PF06609">
    <property type="entry name" value="TRI12"/>
    <property type="match status" value="1"/>
</dbReference>
<evidence type="ECO:0000256" key="1">
    <source>
        <dbReference type="ARBA" id="ARBA00004141"/>
    </source>
</evidence>
<protein>
    <submittedName>
        <fullName evidence="9">Fungal trichothecene efflux pump</fullName>
    </submittedName>
</protein>
<dbReference type="GO" id="GO:0022857">
    <property type="term" value="F:transmembrane transporter activity"/>
    <property type="evidence" value="ECO:0007669"/>
    <property type="project" value="InterPro"/>
</dbReference>
<feature type="domain" description="Major facilitator superfamily (MFS) profile" evidence="8">
    <location>
        <begin position="78"/>
        <end position="615"/>
    </location>
</feature>
<evidence type="ECO:0000313" key="10">
    <source>
        <dbReference type="Proteomes" id="UP000007129"/>
    </source>
</evidence>
<dbReference type="PANTHER" id="PTHR23501:SF109">
    <property type="entry name" value="MAJOR FACILITATOR SUPERFAMILY (MFS) PROFILE DOMAIN-CONTAINING PROTEIN-RELATED"/>
    <property type="match status" value="1"/>
</dbReference>
<feature type="compositionally biased region" description="Basic and acidic residues" evidence="6">
    <location>
        <begin position="655"/>
        <end position="681"/>
    </location>
</feature>
<comment type="caution">
    <text evidence="9">The sequence shown here is derived from an EMBL/GenBank/DDBJ whole genome shotgun (WGS) entry which is preliminary data.</text>
</comment>
<feature type="transmembrane region" description="Helical" evidence="7">
    <location>
        <begin position="195"/>
        <end position="216"/>
    </location>
</feature>
<dbReference type="InterPro" id="IPR020846">
    <property type="entry name" value="MFS_dom"/>
</dbReference>
<gene>
    <name evidence="9" type="ORF">MPH_00179</name>
</gene>
<evidence type="ECO:0000259" key="8">
    <source>
        <dbReference type="PROSITE" id="PS50850"/>
    </source>
</evidence>
<dbReference type="GO" id="GO:0005886">
    <property type="term" value="C:plasma membrane"/>
    <property type="evidence" value="ECO:0007669"/>
    <property type="project" value="TreeGrafter"/>
</dbReference>
<feature type="transmembrane region" description="Helical" evidence="7">
    <location>
        <begin position="108"/>
        <end position="128"/>
    </location>
</feature>
<feature type="transmembrane region" description="Helical" evidence="7">
    <location>
        <begin position="140"/>
        <end position="158"/>
    </location>
</feature>
<name>K2SJ24_MACPH</name>
<feature type="transmembrane region" description="Helical" evidence="7">
    <location>
        <begin position="436"/>
        <end position="456"/>
    </location>
</feature>
<feature type="transmembrane region" description="Helical" evidence="7">
    <location>
        <begin position="370"/>
        <end position="391"/>
    </location>
</feature>
<feature type="transmembrane region" description="Helical" evidence="7">
    <location>
        <begin position="468"/>
        <end position="489"/>
    </location>
</feature>
<proteinExistence type="predicted"/>
<accession>K2SJ24</accession>
<evidence type="ECO:0000256" key="7">
    <source>
        <dbReference type="SAM" id="Phobius"/>
    </source>
</evidence>
<feature type="region of interest" description="Disordered" evidence="6">
    <location>
        <begin position="633"/>
        <end position="681"/>
    </location>
</feature>
<evidence type="ECO:0000256" key="4">
    <source>
        <dbReference type="ARBA" id="ARBA00022989"/>
    </source>
</evidence>
<dbReference type="PANTHER" id="PTHR23501">
    <property type="entry name" value="MAJOR FACILITATOR SUPERFAMILY"/>
    <property type="match status" value="1"/>
</dbReference>
<dbReference type="VEuPathDB" id="FungiDB:MPH_00179"/>
<feature type="transmembrane region" description="Helical" evidence="7">
    <location>
        <begin position="228"/>
        <end position="248"/>
    </location>
</feature>
<evidence type="ECO:0000256" key="6">
    <source>
        <dbReference type="SAM" id="MobiDB-lite"/>
    </source>
</evidence>
<dbReference type="Gene3D" id="1.20.1250.20">
    <property type="entry name" value="MFS general substrate transporter like domains"/>
    <property type="match status" value="1"/>
</dbReference>
<evidence type="ECO:0000313" key="9">
    <source>
        <dbReference type="EMBL" id="EKG22444.1"/>
    </source>
</evidence>
<comment type="subcellular location">
    <subcellularLocation>
        <location evidence="1">Membrane</location>
        <topology evidence="1">Multi-pass membrane protein</topology>
    </subcellularLocation>
</comment>
<dbReference type="PROSITE" id="PS50850">
    <property type="entry name" value="MFS"/>
    <property type="match status" value="1"/>
</dbReference>
<organism evidence="9 10">
    <name type="scientific">Macrophomina phaseolina (strain MS6)</name>
    <name type="common">Charcoal rot fungus</name>
    <dbReference type="NCBI Taxonomy" id="1126212"/>
    <lineage>
        <taxon>Eukaryota</taxon>
        <taxon>Fungi</taxon>
        <taxon>Dikarya</taxon>
        <taxon>Ascomycota</taxon>
        <taxon>Pezizomycotina</taxon>
        <taxon>Dothideomycetes</taxon>
        <taxon>Dothideomycetes incertae sedis</taxon>
        <taxon>Botryosphaeriales</taxon>
        <taxon>Botryosphaeriaceae</taxon>
        <taxon>Macrophomina</taxon>
    </lineage>
</organism>
<dbReference type="InterPro" id="IPR010573">
    <property type="entry name" value="MFS_Str1/Tri12-like"/>
</dbReference>
<dbReference type="HOGENOM" id="CLU_000960_25_2_1"/>
<dbReference type="SUPFAM" id="SSF103473">
    <property type="entry name" value="MFS general substrate transporter"/>
    <property type="match status" value="1"/>
</dbReference>
<keyword evidence="5 7" id="KW-0472">Membrane</keyword>
<evidence type="ECO:0000256" key="5">
    <source>
        <dbReference type="ARBA" id="ARBA00023136"/>
    </source>
</evidence>
<evidence type="ECO:0000256" key="3">
    <source>
        <dbReference type="ARBA" id="ARBA00022692"/>
    </source>
</evidence>
<dbReference type="InParanoid" id="K2SJ24"/>
<dbReference type="Proteomes" id="UP000007129">
    <property type="component" value="Unassembled WGS sequence"/>
</dbReference>
<feature type="transmembrane region" description="Helical" evidence="7">
    <location>
        <begin position="170"/>
        <end position="189"/>
    </location>
</feature>
<keyword evidence="3 7" id="KW-0812">Transmembrane</keyword>
<feature type="transmembrane region" description="Helical" evidence="7">
    <location>
        <begin position="328"/>
        <end position="350"/>
    </location>
</feature>
<dbReference type="AlphaFoldDB" id="K2SJ24"/>
<dbReference type="EMBL" id="AHHD01000008">
    <property type="protein sequence ID" value="EKG22444.1"/>
    <property type="molecule type" value="Genomic_DNA"/>
</dbReference>
<dbReference type="eggNOG" id="KOG0254">
    <property type="taxonomic scope" value="Eukaryota"/>
</dbReference>